<dbReference type="HOGENOM" id="CLU_804005_0_0_1"/>
<dbReference type="AlphaFoldDB" id="M3Z7W9"/>
<accession>M3Z7W9</accession>
<reference evidence="2" key="1">
    <citation type="submission" date="2024-06" db="UniProtKB">
        <authorList>
            <consortium name="Ensembl"/>
        </authorList>
    </citation>
    <scope>IDENTIFICATION</scope>
</reference>
<protein>
    <submittedName>
        <fullName evidence="2">Uncharacterized protein</fullName>
    </submittedName>
</protein>
<name>M3Z7W9_MUSPF</name>
<dbReference type="InParanoid" id="M3Z7W9"/>
<evidence type="ECO:0000313" key="2">
    <source>
        <dbReference type="Ensembl" id="ENSMPUP00000019682.1"/>
    </source>
</evidence>
<dbReference type="EMBL" id="AEYP01069865">
    <property type="status" value="NOT_ANNOTATED_CDS"/>
    <property type="molecule type" value="Genomic_DNA"/>
</dbReference>
<feature type="region of interest" description="Disordered" evidence="1">
    <location>
        <begin position="255"/>
        <end position="280"/>
    </location>
</feature>
<evidence type="ECO:0000256" key="1">
    <source>
        <dbReference type="SAM" id="MobiDB-lite"/>
    </source>
</evidence>
<proteinExistence type="predicted"/>
<organism evidence="2">
    <name type="scientific">Mustela putorius furo</name>
    <name type="common">European domestic ferret</name>
    <name type="synonym">Mustela furo</name>
    <dbReference type="NCBI Taxonomy" id="9669"/>
    <lineage>
        <taxon>Eukaryota</taxon>
        <taxon>Metazoa</taxon>
        <taxon>Chordata</taxon>
        <taxon>Craniata</taxon>
        <taxon>Vertebrata</taxon>
        <taxon>Euteleostomi</taxon>
        <taxon>Mammalia</taxon>
        <taxon>Eutheria</taxon>
        <taxon>Laurasiatheria</taxon>
        <taxon>Carnivora</taxon>
        <taxon>Caniformia</taxon>
        <taxon>Musteloidea</taxon>
        <taxon>Mustelidae</taxon>
        <taxon>Mustelinae</taxon>
        <taxon>Mustela</taxon>
    </lineage>
</organism>
<sequence>MGSTFPGTEDRGHLLRTKDTWFGDRRGLGSGVRLGGWGRWMVCQRGPCADVFVGAAPVPYPRAPACESCPGSARAPGAHTGLPAAGAVEQGGRPHGFPPTSLTEVPLTSSKTSAGCWHGPSHHGTSQDLRVARTGSGPVGGGHCLCFPSLCLASGRYLPGPPDHSVPVHSTAAGLGSRIRRGPAPVVRLRDTLGMLLLIPVALASVRVALGSPPSRPGGAGLVSTGTQLATAESPLAIQAIPCPAGVTSKVTARPVSPQTSWGEGLGPPAADAAEESRDGQCWRTRQLPPGHVQQQQILLCLCRLWPRGAPSWAELVPAGGARLWLHMSPAVGPHSCHLLSQVPE</sequence>
<dbReference type="Ensembl" id="ENSMPUT00000019962.1">
    <property type="protein sequence ID" value="ENSMPUP00000019682.1"/>
    <property type="gene ID" value="ENSMPUG00000019810.1"/>
</dbReference>